<comment type="caution">
    <text evidence="4">The sequence shown here is derived from an EMBL/GenBank/DDBJ whole genome shotgun (WGS) entry which is preliminary data.</text>
</comment>
<protein>
    <submittedName>
        <fullName evidence="4">DUF11 domain-containing protein</fullName>
    </submittedName>
</protein>
<evidence type="ECO:0000259" key="2">
    <source>
        <dbReference type="Pfam" id="PF01345"/>
    </source>
</evidence>
<dbReference type="PANTHER" id="PTHR34819">
    <property type="entry name" value="LARGE CYSTEINE-RICH PERIPLASMIC PROTEIN OMCB"/>
    <property type="match status" value="1"/>
</dbReference>
<dbReference type="AlphaFoldDB" id="A0A9X1VP97"/>
<feature type="domain" description="DUF11" evidence="2">
    <location>
        <begin position="683"/>
        <end position="795"/>
    </location>
</feature>
<keyword evidence="1" id="KW-0472">Membrane</keyword>
<proteinExistence type="predicted"/>
<reference evidence="4" key="1">
    <citation type="submission" date="2022-02" db="EMBL/GenBank/DDBJ databases">
        <title>Polaribacter sp. MSW13, isolated from seawater.</title>
        <authorList>
            <person name="Kristyanto S."/>
            <person name="Jung J."/>
            <person name="Jeon C.O."/>
        </authorList>
    </citation>
    <scope>NUCLEOTIDE SEQUENCE</scope>
    <source>
        <strain evidence="4">MSW13</strain>
    </source>
</reference>
<dbReference type="Pfam" id="PF17517">
    <property type="entry name" value="IgGFc_binding"/>
    <property type="match status" value="1"/>
</dbReference>
<accession>A0A9X1VP97</accession>
<gene>
    <name evidence="4" type="ORF">MC378_13835</name>
</gene>
<keyword evidence="1" id="KW-0812">Transmembrane</keyword>
<feature type="transmembrane region" description="Helical" evidence="1">
    <location>
        <begin position="12"/>
        <end position="31"/>
    </location>
</feature>
<sequence>MMNNNDDVKKNCLRKIIGVLFVIVYSINTYAQLDSEHYLPPLKQVINNQAIKEQAVYFSTPETTAFSIEIYRGNSATPLTTITGLKKGSSKVFDSSNGLADGDNNITLVTNANTGKVLTNSGLRIVAPGGQKFYVNYRGRSSAQAGSLTSKGAKAKGTEFRWGGIPNRADNVNLTTSLGMMATEDGTVVTVSGYDLNCVFRKANNESGITDDSLTIELDKGESFVLEAVKNAAAANSDGWLGAKLVATKPIVISNGGLNVGIRPGAQSRDVGIDQPVDVSSLGREYVFVRANGTNETEFPIIVGTQNGTAVYAGGNLVGTINDGEYLEIPGSYYSSGSAGASMYVTTSKEAYAYQCLQGAEGSGKIQTIGMNFIAPVNCLLPSVLDEIPDIDRIAGSATNISAITIIASSITPNANIIVKQNGNVVTLPAPVFPTGTSDWKTFYVTGLEGEIDITSSGPIAVGTFMSLGANAGLAGYFSGFDTVPVVGVKVTGGGCFPTGVLEEETGNFDAYQWYKNGVIVVGETASTYTPNSIGDYYVVVTEGTCSYSSPIVTVYNCDPDIVVKKTADKSTVTDGDTIEFTVTVQSFGKDPVTNLVITDVFPPQLNLVSVNQGVGTWNAPNWEVGTLNAGELKTIKFVGEVPNKPEEGSFINIVSNTQDQVDKNLSADDLSESFTITAKKIDLRLIKEVDKSVVKIGNEITFTLTLKNYGPQGATGVQVEDKLPAGLTFSSSVLAANTTYTPGTGIWDLSGRTIASGESILLKIKAIANTKNIQLNTAEIIKTEQKDVNSTPNNGN</sequence>
<keyword evidence="1" id="KW-1133">Transmembrane helix</keyword>
<evidence type="ECO:0000313" key="5">
    <source>
        <dbReference type="Proteomes" id="UP001139369"/>
    </source>
</evidence>
<dbReference type="InterPro" id="IPR001434">
    <property type="entry name" value="OmcB-like_DUF11"/>
</dbReference>
<dbReference type="Proteomes" id="UP001139369">
    <property type="component" value="Unassembled WGS sequence"/>
</dbReference>
<dbReference type="Pfam" id="PF01345">
    <property type="entry name" value="DUF11"/>
    <property type="match status" value="2"/>
</dbReference>
<keyword evidence="5" id="KW-1185">Reference proteome</keyword>
<evidence type="ECO:0000313" key="4">
    <source>
        <dbReference type="EMBL" id="MCI2230254.1"/>
    </source>
</evidence>
<dbReference type="InterPro" id="IPR051172">
    <property type="entry name" value="Chlamydia_OmcB"/>
</dbReference>
<dbReference type="InterPro" id="IPR035234">
    <property type="entry name" value="IgGFc-bd_N"/>
</dbReference>
<dbReference type="PANTHER" id="PTHR34819:SF3">
    <property type="entry name" value="CELL SURFACE PROTEIN"/>
    <property type="match status" value="1"/>
</dbReference>
<feature type="domain" description="IgGFc-binding protein N-terminal" evidence="3">
    <location>
        <begin position="155"/>
        <end position="464"/>
    </location>
</feature>
<feature type="domain" description="DUF11" evidence="2">
    <location>
        <begin position="561"/>
        <end position="670"/>
    </location>
</feature>
<name>A0A9X1VP97_9FLAO</name>
<dbReference type="EMBL" id="JAKQYM010000013">
    <property type="protein sequence ID" value="MCI2230254.1"/>
    <property type="molecule type" value="Genomic_DNA"/>
</dbReference>
<dbReference type="NCBIfam" id="TIGR01451">
    <property type="entry name" value="B_ant_repeat"/>
    <property type="match status" value="2"/>
</dbReference>
<organism evidence="4 5">
    <name type="scientific">Polaribacter marinus</name>
    <dbReference type="NCBI Taxonomy" id="2916838"/>
    <lineage>
        <taxon>Bacteria</taxon>
        <taxon>Pseudomonadati</taxon>
        <taxon>Bacteroidota</taxon>
        <taxon>Flavobacteriia</taxon>
        <taxon>Flavobacteriales</taxon>
        <taxon>Flavobacteriaceae</taxon>
    </lineage>
</organism>
<dbReference type="RefSeq" id="WP_242179364.1">
    <property type="nucleotide sequence ID" value="NZ_JAKQYM010000013.1"/>
</dbReference>
<evidence type="ECO:0000259" key="3">
    <source>
        <dbReference type="Pfam" id="PF17517"/>
    </source>
</evidence>
<dbReference type="InterPro" id="IPR047589">
    <property type="entry name" value="DUF11_rpt"/>
</dbReference>
<evidence type="ECO:0000256" key="1">
    <source>
        <dbReference type="SAM" id="Phobius"/>
    </source>
</evidence>